<dbReference type="OrthoDB" id="9800643at2"/>
<protein>
    <recommendedName>
        <fullName evidence="4">Ribosomal protein uL3 glutamine methyltransferase</fullName>
        <shortName evidence="4">uL3 MTase</shortName>
        <ecNumber evidence="4">2.1.1.298</ecNumber>
    </recommendedName>
    <alternativeName>
        <fullName evidence="4">N5-glutamine methyltransferase PrmB</fullName>
    </alternativeName>
</protein>
<sequence>MDKIFIDEAVSELHTLQDMIRWTVSRFNAAGLFYGHGTDNSWDEAVQLILPTLYLPIDVPPHVLNSRLITSERLRIVERVIKRINERTPTAYLTNKAWFCGLEFYVDERVLVPRSPIGELIQQQFQPWLIEEPTRIMDLCTGSGCIAIACAYAFEGAEVDAVDISLDALQVAERNIHDHGLEQQVFPLRSDLFNDIPEDKYHIIVTNPPYVDQDDMDSLPEEFKHEPELGLAAGSDGLKLMRRILADAPDYLADNGILICEVGNSMVHVMDQYPHIPFTWLEFENGGHGVFLLTREQLIEHADEFAIYKK</sequence>
<dbReference type="NCBIfam" id="TIGR00536">
    <property type="entry name" value="hemK_fam"/>
    <property type="match status" value="1"/>
</dbReference>
<dbReference type="PANTHER" id="PTHR47806">
    <property type="entry name" value="50S RIBOSOMAL PROTEIN L3 GLUTAMINE METHYLTRANSFERASE"/>
    <property type="match status" value="1"/>
</dbReference>
<reference evidence="6 7" key="1">
    <citation type="journal article" date="2012" name="Science">
        <title>Ecological populations of bacteria act as socially cohesive units of antibiotic production and resistance.</title>
        <authorList>
            <person name="Cordero O.X."/>
            <person name="Wildschutte H."/>
            <person name="Kirkup B."/>
            <person name="Proehl S."/>
            <person name="Ngo L."/>
            <person name="Hussain F."/>
            <person name="Le Roux F."/>
            <person name="Mincer T."/>
            <person name="Polz M.F."/>
        </authorList>
    </citation>
    <scope>NUCLEOTIDE SEQUENCE [LARGE SCALE GENOMIC DNA]</scope>
    <source>
        <strain evidence="6 7">1S-45</strain>
    </source>
</reference>
<organism evidence="6 7">
    <name type="scientific">Vibrio rumoiensis 1S-45</name>
    <dbReference type="NCBI Taxonomy" id="1188252"/>
    <lineage>
        <taxon>Bacteria</taxon>
        <taxon>Pseudomonadati</taxon>
        <taxon>Pseudomonadota</taxon>
        <taxon>Gammaproteobacteria</taxon>
        <taxon>Vibrionales</taxon>
        <taxon>Vibrionaceae</taxon>
        <taxon>Vibrio</taxon>
    </lineage>
</organism>
<dbReference type="PROSITE" id="PS00092">
    <property type="entry name" value="N6_MTASE"/>
    <property type="match status" value="1"/>
</dbReference>
<dbReference type="eggNOG" id="COG2890">
    <property type="taxonomic scope" value="Bacteria"/>
</dbReference>
<dbReference type="InterPro" id="IPR004556">
    <property type="entry name" value="HemK-like"/>
</dbReference>
<dbReference type="EC" id="2.1.1.298" evidence="4"/>
<keyword evidence="2 4" id="KW-0808">Transferase</keyword>
<dbReference type="Pfam" id="PF05175">
    <property type="entry name" value="MTS"/>
    <property type="match status" value="1"/>
</dbReference>
<dbReference type="InterPro" id="IPR029063">
    <property type="entry name" value="SAM-dependent_MTases_sf"/>
</dbReference>
<keyword evidence="1 4" id="KW-0489">Methyltransferase</keyword>
<dbReference type="HAMAP" id="MF_02125">
    <property type="entry name" value="L3_methyltr_PrmB"/>
    <property type="match status" value="1"/>
</dbReference>
<keyword evidence="6" id="KW-0687">Ribonucleoprotein</keyword>
<evidence type="ECO:0000313" key="7">
    <source>
        <dbReference type="Proteomes" id="UP000094070"/>
    </source>
</evidence>
<comment type="similarity">
    <text evidence="4">Belongs to the protein N5-glutamine methyltransferase family. PrmB subfamily.</text>
</comment>
<dbReference type="AlphaFoldDB" id="A0A1E5E013"/>
<comment type="caution">
    <text evidence="6">The sequence shown here is derived from an EMBL/GenBank/DDBJ whole genome shotgun (WGS) entry which is preliminary data.</text>
</comment>
<keyword evidence="3 4" id="KW-0949">S-adenosyl-L-methionine</keyword>
<keyword evidence="6" id="KW-0689">Ribosomal protein</keyword>
<dbReference type="SUPFAM" id="SSF53335">
    <property type="entry name" value="S-adenosyl-L-methionine-dependent methyltransferases"/>
    <property type="match status" value="1"/>
</dbReference>
<evidence type="ECO:0000256" key="4">
    <source>
        <dbReference type="HAMAP-Rule" id="MF_02125"/>
    </source>
</evidence>
<dbReference type="PANTHER" id="PTHR47806:SF1">
    <property type="entry name" value="RIBOSOMAL PROTEIN UL3 GLUTAMINE METHYLTRANSFERASE"/>
    <property type="match status" value="1"/>
</dbReference>
<comment type="function">
    <text evidence="4">Methylates ribosomal protein uL3 on a specific glutamine residue.</text>
</comment>
<proteinExistence type="inferred from homology"/>
<evidence type="ECO:0000256" key="1">
    <source>
        <dbReference type="ARBA" id="ARBA00022603"/>
    </source>
</evidence>
<evidence type="ECO:0000313" key="6">
    <source>
        <dbReference type="EMBL" id="OEF23689.1"/>
    </source>
</evidence>
<dbReference type="FunFam" id="3.40.50.150:FF:000042">
    <property type="entry name" value="50S ribosomal protein L3 glutamine methyltransferase"/>
    <property type="match status" value="1"/>
</dbReference>
<dbReference type="FunFam" id="1.10.8.10:FF:000022">
    <property type="entry name" value="50S ribosomal protein L3 glutamine methyltransferase"/>
    <property type="match status" value="1"/>
</dbReference>
<dbReference type="Proteomes" id="UP000094070">
    <property type="component" value="Unassembled WGS sequence"/>
</dbReference>
<dbReference type="EMBL" id="AJYK02000086">
    <property type="protein sequence ID" value="OEF23689.1"/>
    <property type="molecule type" value="Genomic_DNA"/>
</dbReference>
<evidence type="ECO:0000256" key="3">
    <source>
        <dbReference type="ARBA" id="ARBA00022691"/>
    </source>
</evidence>
<dbReference type="InterPro" id="IPR002052">
    <property type="entry name" value="DNA_methylase_N6_adenine_CS"/>
</dbReference>
<dbReference type="InterPro" id="IPR007848">
    <property type="entry name" value="Small_mtfrase_dom"/>
</dbReference>
<dbReference type="GO" id="GO:0036009">
    <property type="term" value="F:protein-glutamine N-methyltransferase activity"/>
    <property type="evidence" value="ECO:0007669"/>
    <property type="project" value="UniProtKB-UniRule"/>
</dbReference>
<comment type="catalytic activity">
    <reaction evidence="4">
        <text>L-glutaminyl-[ribosomal protein uL3] + S-adenosyl-L-methionine = N(5)-methyl-L-glutaminyl-[ribosomal protein uL3] + S-adenosyl-L-homocysteine + H(+)</text>
        <dbReference type="Rhea" id="RHEA:45020"/>
        <dbReference type="Rhea" id="RHEA-COMP:11063"/>
        <dbReference type="Rhea" id="RHEA-COMP:11064"/>
        <dbReference type="ChEBI" id="CHEBI:15378"/>
        <dbReference type="ChEBI" id="CHEBI:30011"/>
        <dbReference type="ChEBI" id="CHEBI:57856"/>
        <dbReference type="ChEBI" id="CHEBI:59789"/>
        <dbReference type="ChEBI" id="CHEBI:61891"/>
        <dbReference type="EC" id="2.1.1.298"/>
    </reaction>
</comment>
<dbReference type="Gene3D" id="3.40.50.150">
    <property type="entry name" value="Vaccinia Virus protein VP39"/>
    <property type="match status" value="1"/>
</dbReference>
<gene>
    <name evidence="4" type="primary">prmB</name>
    <name evidence="6" type="ORF">A1QC_11310</name>
</gene>
<dbReference type="CDD" id="cd02440">
    <property type="entry name" value="AdoMet_MTases"/>
    <property type="match status" value="1"/>
</dbReference>
<evidence type="ECO:0000259" key="5">
    <source>
        <dbReference type="Pfam" id="PF05175"/>
    </source>
</evidence>
<name>A0A1E5E013_9VIBR</name>
<dbReference type="NCBIfam" id="TIGR03533">
    <property type="entry name" value="L3_gln_methyl"/>
    <property type="match status" value="1"/>
</dbReference>
<evidence type="ECO:0000256" key="2">
    <source>
        <dbReference type="ARBA" id="ARBA00022679"/>
    </source>
</evidence>
<dbReference type="GO" id="GO:0005829">
    <property type="term" value="C:cytosol"/>
    <property type="evidence" value="ECO:0007669"/>
    <property type="project" value="TreeGrafter"/>
</dbReference>
<dbReference type="RefSeq" id="WP_017025804.1">
    <property type="nucleotide sequence ID" value="NZ_AJYK02000086.1"/>
</dbReference>
<feature type="domain" description="Methyltransferase small" evidence="5">
    <location>
        <begin position="134"/>
        <end position="216"/>
    </location>
</feature>
<dbReference type="Gene3D" id="1.10.8.10">
    <property type="entry name" value="DNA helicase RuvA subunit, C-terminal domain"/>
    <property type="match status" value="1"/>
</dbReference>
<accession>A0A1E5E013</accession>
<dbReference type="InterPro" id="IPR017127">
    <property type="entry name" value="Ribosome_uL3_MTase"/>
</dbReference>
<dbReference type="GO" id="GO:0005840">
    <property type="term" value="C:ribosome"/>
    <property type="evidence" value="ECO:0007669"/>
    <property type="project" value="UniProtKB-KW"/>
</dbReference>
<dbReference type="GO" id="GO:0003676">
    <property type="term" value="F:nucleic acid binding"/>
    <property type="evidence" value="ECO:0007669"/>
    <property type="project" value="InterPro"/>
</dbReference>
<dbReference type="GO" id="GO:0032259">
    <property type="term" value="P:methylation"/>
    <property type="evidence" value="ECO:0007669"/>
    <property type="project" value="UniProtKB-KW"/>
</dbReference>
<keyword evidence="7" id="KW-1185">Reference proteome</keyword>
<dbReference type="PIRSF" id="PIRSF037167">
    <property type="entry name" value="Mtase_YfcB_prd"/>
    <property type="match status" value="1"/>
</dbReference>
<dbReference type="STRING" id="1188252.A1QC_11310"/>